<reference evidence="2" key="1">
    <citation type="submission" date="2005-09" db="EMBL/GenBank/DDBJ databases">
        <authorList>
            <person name="Mural R.J."/>
            <person name="Li P.W."/>
            <person name="Adams M.D."/>
            <person name="Amanatides P.G."/>
            <person name="Baden-Tillson H."/>
            <person name="Barnstead M."/>
            <person name="Chin S.H."/>
            <person name="Dew I."/>
            <person name="Evans C.A."/>
            <person name="Ferriera S."/>
            <person name="Flanigan M."/>
            <person name="Fosler C."/>
            <person name="Glodek A."/>
            <person name="Gu Z."/>
            <person name="Holt R.A."/>
            <person name="Jennings D."/>
            <person name="Kraft C.L."/>
            <person name="Lu F."/>
            <person name="Nguyen T."/>
            <person name="Nusskern D.R."/>
            <person name="Pfannkoch C.M."/>
            <person name="Sitter C."/>
            <person name="Sutton G.G."/>
            <person name="Venter J.C."/>
            <person name="Wang Z."/>
            <person name="Woodage T."/>
            <person name="Zheng X.H."/>
            <person name="Zhong F."/>
        </authorList>
    </citation>
    <scope>NUCLEOTIDE SEQUENCE [LARGE SCALE GENOMIC DNA]</scope>
    <source>
        <strain>BN</strain>
        <strain evidence="2">Sprague-Dawley</strain>
    </source>
</reference>
<protein>
    <submittedName>
        <fullName evidence="1">RCG23771</fullName>
    </submittedName>
</protein>
<organism evidence="1 2">
    <name type="scientific">Rattus norvegicus</name>
    <name type="common">Rat</name>
    <dbReference type="NCBI Taxonomy" id="10116"/>
    <lineage>
        <taxon>Eukaryota</taxon>
        <taxon>Metazoa</taxon>
        <taxon>Chordata</taxon>
        <taxon>Craniata</taxon>
        <taxon>Vertebrata</taxon>
        <taxon>Euteleostomi</taxon>
        <taxon>Mammalia</taxon>
        <taxon>Eutheria</taxon>
        <taxon>Euarchontoglires</taxon>
        <taxon>Glires</taxon>
        <taxon>Rodentia</taxon>
        <taxon>Myomorpha</taxon>
        <taxon>Muroidea</taxon>
        <taxon>Muridae</taxon>
        <taxon>Murinae</taxon>
        <taxon>Rattus</taxon>
    </lineage>
</organism>
<evidence type="ECO:0000313" key="1">
    <source>
        <dbReference type="EMBL" id="EDL75325.1"/>
    </source>
</evidence>
<dbReference type="Proteomes" id="UP000234681">
    <property type="component" value="Chromosome 9"/>
</dbReference>
<dbReference type="EMBL" id="CH474004">
    <property type="protein sequence ID" value="EDL75325.1"/>
    <property type="molecule type" value="Genomic_DNA"/>
</dbReference>
<evidence type="ECO:0000313" key="2">
    <source>
        <dbReference type="Proteomes" id="UP000234681"/>
    </source>
</evidence>
<proteinExistence type="predicted"/>
<gene>
    <name evidence="1" type="ORF">rCG_23771</name>
</gene>
<dbReference type="AlphaFoldDB" id="A6JVR7"/>
<accession>A6JVR7</accession>
<sequence>MPTAVVMLLSRDEPMRTLILFIHSEMVRLLGRKNGSSLKEIDLQTHTHTHTHAHTHTHIFFLYVSTCTTCVLGV</sequence>
<name>A6JVR7_RAT</name>